<sequence>MSSSPATGANGFSLWQNAAPMAPQAHEGQHSPGPTMPYFAHCSRVAMLVVFAFSGPAVEIIAATYRHEVYEKTTLTREAVAMAMGSMVATLAERLSITIPDEKATYWERLAQAPWKARVIKIAHALDHLNGPLDYQKARLRSARRAVLLATGHEPAIERASQVLRQSIDCFEQSPS</sequence>
<protein>
    <submittedName>
        <fullName evidence="1">Uncharacterized protein</fullName>
    </submittedName>
</protein>
<accession>A0ABU9B3I1</accession>
<evidence type="ECO:0000313" key="1">
    <source>
        <dbReference type="EMBL" id="MEK7954333.1"/>
    </source>
</evidence>
<dbReference type="EMBL" id="JBBUKT010000018">
    <property type="protein sequence ID" value="MEK7954333.1"/>
    <property type="molecule type" value="Genomic_DNA"/>
</dbReference>
<dbReference type="Proteomes" id="UP001371305">
    <property type="component" value="Unassembled WGS sequence"/>
</dbReference>
<gene>
    <name evidence="1" type="ORF">WKV53_27700</name>
</gene>
<dbReference type="Gene3D" id="1.10.3210.10">
    <property type="entry name" value="Hypothetical protein af1432"/>
    <property type="match status" value="1"/>
</dbReference>
<keyword evidence="2" id="KW-1185">Reference proteome</keyword>
<evidence type="ECO:0000313" key="2">
    <source>
        <dbReference type="Proteomes" id="UP001371305"/>
    </source>
</evidence>
<proteinExistence type="predicted"/>
<reference evidence="1 2" key="1">
    <citation type="submission" date="2024-04" db="EMBL/GenBank/DDBJ databases">
        <title>Luteolibacter sp. isolated from soil.</title>
        <authorList>
            <person name="An J."/>
        </authorList>
    </citation>
    <scope>NUCLEOTIDE SEQUENCE [LARGE SCALE GENOMIC DNA]</scope>
    <source>
        <strain evidence="1 2">Y139</strain>
    </source>
</reference>
<organism evidence="1 2">
    <name type="scientific">Luteolibacter soli</name>
    <dbReference type="NCBI Taxonomy" id="3135280"/>
    <lineage>
        <taxon>Bacteria</taxon>
        <taxon>Pseudomonadati</taxon>
        <taxon>Verrucomicrobiota</taxon>
        <taxon>Verrucomicrobiia</taxon>
        <taxon>Verrucomicrobiales</taxon>
        <taxon>Verrucomicrobiaceae</taxon>
        <taxon>Luteolibacter</taxon>
    </lineage>
</organism>
<dbReference type="SUPFAM" id="SSF109604">
    <property type="entry name" value="HD-domain/PDEase-like"/>
    <property type="match status" value="1"/>
</dbReference>
<name>A0ABU9B3I1_9BACT</name>
<dbReference type="RefSeq" id="WP_341408101.1">
    <property type="nucleotide sequence ID" value="NZ_JBBUKT010000018.1"/>
</dbReference>
<comment type="caution">
    <text evidence="1">The sequence shown here is derived from an EMBL/GenBank/DDBJ whole genome shotgun (WGS) entry which is preliminary data.</text>
</comment>